<organism evidence="1">
    <name type="scientific">Leptolyngbya sp. NK1-12</name>
    <dbReference type="NCBI Taxonomy" id="2547451"/>
    <lineage>
        <taxon>Bacteria</taxon>
        <taxon>Bacillati</taxon>
        <taxon>Cyanobacteriota</taxon>
        <taxon>Cyanophyceae</taxon>
        <taxon>Leptolyngbyales</taxon>
        <taxon>Leptolyngbyaceae</taxon>
        <taxon>Leptolyngbya group</taxon>
        <taxon>Leptolyngbya</taxon>
    </lineage>
</organism>
<dbReference type="AlphaFoldDB" id="A0AA96WK09"/>
<name>A0AA96WK09_9CYAN</name>
<dbReference type="InterPro" id="IPR014923">
    <property type="entry name" value="DUF1802"/>
</dbReference>
<sequence>MLDSVLLDRVLCLPAIDIAVLLQGRLIAVIPKISVQKEWVFALYPCTRINDGASVYQQYRQHVFPLIDAVSQQQSQPVKIEAWAKCESCKLLYDVEQVDALSSLTIWAKEPLREAFKQRQNLFLAFLRVYRMPEPIEVSQECISPEKLGKFVGLPALGQEFCKPLRVTQFLPVLDEAAFLQRKQHLEELKPPPYLELEELHSAVAQLAKVKPEAKVLAEDISTFLGWSNIPETIIDPIDPDLHWIKTIAEVGNSSDGHQFEKLVRKSLIKLGFSNSRDNMKASLDPEATGGAGGIDFYCDAPFPVVGECKATKSEKIPSKTPGQLLQLGKNHLQEDYDPCIKMIVAAGELTQDAELTAVTHQMNIIRPETLQRLVEFKVKYPGAVDLLELKPILEKSPFGEEADTKLNQYVDNLEKNLRIRSHVVKALKRLAVVEPDRKQFEVTEIRVQYNASFAQNDGVVLDNQAVYEYLIELSSPLAGYLGRVKVSGISSDRFYFLRELNPLVE</sequence>
<evidence type="ECO:0000313" key="1">
    <source>
        <dbReference type="EMBL" id="WNZ26075.1"/>
    </source>
</evidence>
<dbReference type="RefSeq" id="WP_316432264.1">
    <property type="nucleotide sequence ID" value="NZ_CP053586.1"/>
</dbReference>
<dbReference type="Pfam" id="PF08819">
    <property type="entry name" value="DUF1802"/>
    <property type="match status" value="1"/>
</dbReference>
<protein>
    <submittedName>
        <fullName evidence="1">DUF1802 family protein</fullName>
    </submittedName>
</protein>
<dbReference type="EMBL" id="CP053586">
    <property type="protein sequence ID" value="WNZ26075.1"/>
    <property type="molecule type" value="Genomic_DNA"/>
</dbReference>
<accession>A0AA96WK09</accession>
<reference evidence="1" key="1">
    <citation type="submission" date="2020-05" db="EMBL/GenBank/DDBJ databases">
        <authorList>
            <person name="Zhu T."/>
            <person name="Keshari N."/>
            <person name="Lu X."/>
        </authorList>
    </citation>
    <scope>NUCLEOTIDE SEQUENCE</scope>
    <source>
        <strain evidence="1">NK1-12</strain>
    </source>
</reference>
<gene>
    <name evidence="1" type="ORF">HJG54_26770</name>
</gene>
<proteinExistence type="predicted"/>